<dbReference type="EMBL" id="JAYLLN010000004">
    <property type="protein sequence ID" value="MEI5983900.1"/>
    <property type="molecule type" value="Genomic_DNA"/>
</dbReference>
<sequence>MKNLKYNWKVLCFVLIFVTSIAFAHPFYVSISSITFNPQKKQVEISCRLFYDDLELAIKNQMNQRIDVINPKNKQQADSTISQYIRNNFRMKVNGNPVELRYLGYEIIDDVAWCYLYSEQISSINRLEVTNQLLYQDFKRQSNIMHVQVEKTKKSYKLDHPKRVASFSF</sequence>
<keyword evidence="3" id="KW-1185">Reference proteome</keyword>
<reference evidence="2 3" key="1">
    <citation type="submission" date="2024-01" db="EMBL/GenBank/DDBJ databases">
        <title>Sphingobacterium tenebrionis sp. nov., a novel endophyte isolated from tenebrio molitor intestines.</title>
        <authorList>
            <person name="Zhang C."/>
        </authorList>
    </citation>
    <scope>NUCLEOTIDE SEQUENCE [LARGE SCALE GENOMIC DNA]</scope>
    <source>
        <strain evidence="2 3">PU5-4</strain>
    </source>
</reference>
<dbReference type="InterPro" id="IPR046525">
    <property type="entry name" value="DUF6702"/>
</dbReference>
<proteinExistence type="predicted"/>
<accession>A0ABU8I3B8</accession>
<evidence type="ECO:0000313" key="2">
    <source>
        <dbReference type="EMBL" id="MEI5983900.1"/>
    </source>
</evidence>
<evidence type="ECO:0000256" key="1">
    <source>
        <dbReference type="SAM" id="SignalP"/>
    </source>
</evidence>
<protein>
    <submittedName>
        <fullName evidence="2">DUF6702 family protein</fullName>
    </submittedName>
</protein>
<name>A0ABU8I3B8_9SPHI</name>
<feature type="signal peptide" evidence="1">
    <location>
        <begin position="1"/>
        <end position="24"/>
    </location>
</feature>
<dbReference type="Pfam" id="PF20420">
    <property type="entry name" value="DUF6702"/>
    <property type="match status" value="1"/>
</dbReference>
<organism evidence="2 3">
    <name type="scientific">Sphingobacterium tenebrionis</name>
    <dbReference type="NCBI Taxonomy" id="3111775"/>
    <lineage>
        <taxon>Bacteria</taxon>
        <taxon>Pseudomonadati</taxon>
        <taxon>Bacteroidota</taxon>
        <taxon>Sphingobacteriia</taxon>
        <taxon>Sphingobacteriales</taxon>
        <taxon>Sphingobacteriaceae</taxon>
        <taxon>Sphingobacterium</taxon>
    </lineage>
</organism>
<evidence type="ECO:0000313" key="3">
    <source>
        <dbReference type="Proteomes" id="UP001363035"/>
    </source>
</evidence>
<dbReference type="Proteomes" id="UP001363035">
    <property type="component" value="Unassembled WGS sequence"/>
</dbReference>
<keyword evidence="1" id="KW-0732">Signal</keyword>
<dbReference type="RefSeq" id="WP_134776809.1">
    <property type="nucleotide sequence ID" value="NZ_JAYLLN010000004.1"/>
</dbReference>
<feature type="chain" id="PRO_5047221036" evidence="1">
    <location>
        <begin position="25"/>
        <end position="169"/>
    </location>
</feature>
<gene>
    <name evidence="2" type="ORF">VJ786_03180</name>
</gene>
<comment type="caution">
    <text evidence="2">The sequence shown here is derived from an EMBL/GenBank/DDBJ whole genome shotgun (WGS) entry which is preliminary data.</text>
</comment>